<comment type="caution">
    <text evidence="2">The sequence shown here is derived from an EMBL/GenBank/DDBJ whole genome shotgun (WGS) entry which is preliminary data.</text>
</comment>
<evidence type="ECO:0000313" key="3">
    <source>
        <dbReference type="Proteomes" id="UP000076947"/>
    </source>
</evidence>
<dbReference type="EMBL" id="LSTQ01000012">
    <property type="protein sequence ID" value="OAH29668.1"/>
    <property type="molecule type" value="Genomic_DNA"/>
</dbReference>
<reference evidence="2" key="2">
    <citation type="submission" date="2016-02" db="EMBL/GenBank/DDBJ databases">
        <authorList>
            <person name="Wen L."/>
            <person name="He K."/>
            <person name="Yang H."/>
        </authorList>
    </citation>
    <scope>NUCLEOTIDE SEQUENCE [LARGE SCALE GENOMIC DNA]</scope>
    <source>
        <strain evidence="2">GA-15</strain>
    </source>
</reference>
<dbReference type="RefSeq" id="WP_006822263.1">
    <property type="nucleotide sequence ID" value="NZ_CAJFGC010000026.1"/>
</dbReference>
<evidence type="ECO:0000313" key="1">
    <source>
        <dbReference type="EMBL" id="NME90130.1"/>
    </source>
</evidence>
<keyword evidence="3" id="KW-1185">Reference proteome</keyword>
<accession>A0A0X8VJ95</accession>
<name>A0A0X8VJ95_9CORY</name>
<dbReference type="EMBL" id="JABAFZ010000009">
    <property type="protein sequence ID" value="NME90130.1"/>
    <property type="molecule type" value="Genomic_DNA"/>
</dbReference>
<reference evidence="1 4" key="3">
    <citation type="submission" date="2020-04" db="EMBL/GenBank/DDBJ databases">
        <authorList>
            <person name="Hitch T.C.A."/>
            <person name="Wylensek D."/>
            <person name="Clavel T."/>
        </authorList>
    </citation>
    <scope>NUCLEOTIDE SEQUENCE [LARGE SCALE GENOMIC DNA]</scope>
    <source>
        <strain evidence="1 4">BL-383-APC-3D</strain>
    </source>
</reference>
<evidence type="ECO:0000313" key="2">
    <source>
        <dbReference type="EMBL" id="OAH29668.1"/>
    </source>
</evidence>
<evidence type="ECO:0000313" key="4">
    <source>
        <dbReference type="Proteomes" id="UP000544551"/>
    </source>
</evidence>
<gene>
    <name evidence="2" type="ORF">AYJ05_09740</name>
    <name evidence="1" type="ORF">HF853_10685</name>
</gene>
<sequence>MDTIHYVRTTLSVPGAGMAIHIAELKELNSQVCEMLRLIALDPNNSIVGAAAGDAREGNIDMPTKQVPHPETYDQFPDIEATYIDSQEFEGLWSEAQALFPSL</sequence>
<dbReference type="OrthoDB" id="4414653at2"/>
<dbReference type="AlphaFoldDB" id="A0A0X8VJ95"/>
<proteinExistence type="predicted"/>
<reference evidence="3" key="1">
    <citation type="submission" date="2016-02" db="EMBL/GenBank/DDBJ databases">
        <authorList>
            <person name="Kaur G."/>
            <person name="Nair G.R."/>
            <person name="Mayilraj S."/>
        </authorList>
    </citation>
    <scope>NUCLEOTIDE SEQUENCE [LARGE SCALE GENOMIC DNA]</scope>
    <source>
        <strain evidence="3">GA-15</strain>
    </source>
</reference>
<dbReference type="Proteomes" id="UP000544551">
    <property type="component" value="Unassembled WGS sequence"/>
</dbReference>
<dbReference type="STRING" id="1705.CA21670_12310"/>
<organism evidence="2 3">
    <name type="scientific">Corynebacterium stationis</name>
    <dbReference type="NCBI Taxonomy" id="1705"/>
    <lineage>
        <taxon>Bacteria</taxon>
        <taxon>Bacillati</taxon>
        <taxon>Actinomycetota</taxon>
        <taxon>Actinomycetes</taxon>
        <taxon>Mycobacteriales</taxon>
        <taxon>Corynebacteriaceae</taxon>
        <taxon>Corynebacterium</taxon>
    </lineage>
</organism>
<protein>
    <submittedName>
        <fullName evidence="2">Uncharacterized protein</fullName>
    </submittedName>
</protein>
<dbReference type="Proteomes" id="UP000076947">
    <property type="component" value="Unassembled WGS sequence"/>
</dbReference>